<accession>Q22TC2</accession>
<dbReference type="SMART" id="SM01065">
    <property type="entry name" value="CBM_2"/>
    <property type="match status" value="1"/>
</dbReference>
<dbReference type="Pfam" id="PF00982">
    <property type="entry name" value="Glyco_transf_20"/>
    <property type="match status" value="1"/>
</dbReference>
<evidence type="ECO:0000313" key="3">
    <source>
        <dbReference type="EMBL" id="EAR88516.2"/>
    </source>
</evidence>
<dbReference type="EMBL" id="GG662840">
    <property type="protein sequence ID" value="EAR88516.2"/>
    <property type="molecule type" value="Genomic_DNA"/>
</dbReference>
<dbReference type="KEGG" id="tet:TTHERM_00180940"/>
<gene>
    <name evidence="3" type="ORF">TTHERM_00180940</name>
</gene>
<dbReference type="Gene3D" id="3.40.50.1000">
    <property type="entry name" value="HAD superfamily/HAD-like"/>
    <property type="match status" value="1"/>
</dbReference>
<reference evidence="4" key="1">
    <citation type="journal article" date="2006" name="PLoS Biol.">
        <title>Macronuclear genome sequence of the ciliate Tetrahymena thermophila, a model eukaryote.</title>
        <authorList>
            <person name="Eisen J.A."/>
            <person name="Coyne R.S."/>
            <person name="Wu M."/>
            <person name="Wu D."/>
            <person name="Thiagarajan M."/>
            <person name="Wortman J.R."/>
            <person name="Badger J.H."/>
            <person name="Ren Q."/>
            <person name="Amedeo P."/>
            <person name="Jones K.M."/>
            <person name="Tallon L.J."/>
            <person name="Delcher A.L."/>
            <person name="Salzberg S.L."/>
            <person name="Silva J.C."/>
            <person name="Haas B.J."/>
            <person name="Majoros W.H."/>
            <person name="Farzad M."/>
            <person name="Carlton J.M."/>
            <person name="Smith R.K. Jr."/>
            <person name="Garg J."/>
            <person name="Pearlman R.E."/>
            <person name="Karrer K.M."/>
            <person name="Sun L."/>
            <person name="Manning G."/>
            <person name="Elde N.C."/>
            <person name="Turkewitz A.P."/>
            <person name="Asai D.J."/>
            <person name="Wilkes D.E."/>
            <person name="Wang Y."/>
            <person name="Cai H."/>
            <person name="Collins K."/>
            <person name="Stewart B.A."/>
            <person name="Lee S.R."/>
            <person name="Wilamowska K."/>
            <person name="Weinberg Z."/>
            <person name="Ruzzo W.L."/>
            <person name="Wloga D."/>
            <person name="Gaertig J."/>
            <person name="Frankel J."/>
            <person name="Tsao C.-C."/>
            <person name="Gorovsky M.A."/>
            <person name="Keeling P.J."/>
            <person name="Waller R.F."/>
            <person name="Patron N.J."/>
            <person name="Cherry J.M."/>
            <person name="Stover N.A."/>
            <person name="Krieger C.J."/>
            <person name="del Toro C."/>
            <person name="Ryder H.F."/>
            <person name="Williamson S.C."/>
            <person name="Barbeau R.A."/>
            <person name="Hamilton E.P."/>
            <person name="Orias E."/>
        </authorList>
    </citation>
    <scope>NUCLEOTIDE SEQUENCE [LARGE SCALE GENOMIC DNA]</scope>
    <source>
        <strain evidence="4">SB210</strain>
    </source>
</reference>
<name>Q22TC2_TETTS</name>
<dbReference type="Gene3D" id="3.30.70.1020">
    <property type="entry name" value="Trehalose-6-phosphate phosphatase related protein, domain 2"/>
    <property type="match status" value="1"/>
</dbReference>
<proteinExistence type="inferred from homology"/>
<dbReference type="InterPro" id="IPR013783">
    <property type="entry name" value="Ig-like_fold"/>
</dbReference>
<comment type="similarity">
    <text evidence="1">In the N-terminal section; belongs to the glycosyltransferase 20 family.</text>
</comment>
<dbReference type="InterPro" id="IPR036412">
    <property type="entry name" value="HAD-like_sf"/>
</dbReference>
<dbReference type="SUPFAM" id="SSF53756">
    <property type="entry name" value="UDP-Glycosyltransferase/glycogen phosphorylase"/>
    <property type="match status" value="1"/>
</dbReference>
<dbReference type="HOGENOM" id="CLU_251035_0_0_1"/>
<evidence type="ECO:0000259" key="2">
    <source>
        <dbReference type="PROSITE" id="PS51166"/>
    </source>
</evidence>
<dbReference type="GO" id="GO:0003825">
    <property type="term" value="F:alpha,alpha-trehalose-phosphate synthase (UDP-forming) activity"/>
    <property type="evidence" value="ECO:0007669"/>
    <property type="project" value="TreeGrafter"/>
</dbReference>
<dbReference type="RefSeq" id="XP_001008761.2">
    <property type="nucleotide sequence ID" value="XM_001008761.2"/>
</dbReference>
<dbReference type="OrthoDB" id="295239at2759"/>
<dbReference type="InterPro" id="IPR013784">
    <property type="entry name" value="Carb-bd-like_fold"/>
</dbReference>
<dbReference type="SUPFAM" id="SSF49452">
    <property type="entry name" value="Starch-binding domain-like"/>
    <property type="match status" value="1"/>
</dbReference>
<dbReference type="GO" id="GO:0005829">
    <property type="term" value="C:cytosol"/>
    <property type="evidence" value="ECO:0007669"/>
    <property type="project" value="TreeGrafter"/>
</dbReference>
<dbReference type="Proteomes" id="UP000009168">
    <property type="component" value="Unassembled WGS sequence"/>
</dbReference>
<organism evidence="3 4">
    <name type="scientific">Tetrahymena thermophila (strain SB210)</name>
    <dbReference type="NCBI Taxonomy" id="312017"/>
    <lineage>
        <taxon>Eukaryota</taxon>
        <taxon>Sar</taxon>
        <taxon>Alveolata</taxon>
        <taxon>Ciliophora</taxon>
        <taxon>Intramacronucleata</taxon>
        <taxon>Oligohymenophorea</taxon>
        <taxon>Hymenostomatida</taxon>
        <taxon>Tetrahymenina</taxon>
        <taxon>Tetrahymenidae</taxon>
        <taxon>Tetrahymena</taxon>
    </lineage>
</organism>
<dbReference type="InterPro" id="IPR002044">
    <property type="entry name" value="CBM20"/>
</dbReference>
<feature type="domain" description="CBM20" evidence="2">
    <location>
        <begin position="1"/>
        <end position="114"/>
    </location>
</feature>
<dbReference type="PANTHER" id="PTHR10788">
    <property type="entry name" value="TREHALOSE-6-PHOSPHATE SYNTHASE"/>
    <property type="match status" value="1"/>
</dbReference>
<dbReference type="Gene3D" id="2.60.40.10">
    <property type="entry name" value="Immunoglobulins"/>
    <property type="match status" value="1"/>
</dbReference>
<keyword evidence="4" id="KW-1185">Reference proteome</keyword>
<dbReference type="InParanoid" id="Q22TC2"/>
<dbReference type="Gene3D" id="3.40.50.2000">
    <property type="entry name" value="Glycogen Phosphorylase B"/>
    <property type="match status" value="2"/>
</dbReference>
<dbReference type="InterPro" id="IPR003337">
    <property type="entry name" value="Trehalose_PPase"/>
</dbReference>
<dbReference type="GO" id="GO:2001070">
    <property type="term" value="F:starch binding"/>
    <property type="evidence" value="ECO:0007669"/>
    <property type="project" value="InterPro"/>
</dbReference>
<dbReference type="PANTHER" id="PTHR10788:SF106">
    <property type="entry name" value="BCDNA.GH08860"/>
    <property type="match status" value="1"/>
</dbReference>
<dbReference type="Pfam" id="PF02358">
    <property type="entry name" value="Trehalose_PPase"/>
    <property type="match status" value="1"/>
</dbReference>
<dbReference type="GO" id="GO:0005992">
    <property type="term" value="P:trehalose biosynthetic process"/>
    <property type="evidence" value="ECO:0007669"/>
    <property type="project" value="InterPro"/>
</dbReference>
<dbReference type="CDD" id="cd05467">
    <property type="entry name" value="CBM20"/>
    <property type="match status" value="1"/>
</dbReference>
<dbReference type="InterPro" id="IPR001830">
    <property type="entry name" value="Glyco_trans_20"/>
</dbReference>
<dbReference type="InterPro" id="IPR023214">
    <property type="entry name" value="HAD_sf"/>
</dbReference>
<evidence type="ECO:0000256" key="1">
    <source>
        <dbReference type="ARBA" id="ARBA00005409"/>
    </source>
</evidence>
<dbReference type="GeneID" id="7827298"/>
<dbReference type="PROSITE" id="PS51166">
    <property type="entry name" value="CBM20"/>
    <property type="match status" value="1"/>
</dbReference>
<sequence>MSSYLKFQVQFHTQLNQTIRIVGNIKELGEWDPIKGLQLFTNAQLYPDWTHDTFIEIPRGTVLEFKCVKYEGERLVKWENFQIDMNRKYKTQYYKAMLFMKEDNIQVIERPFQKYTGNHDYDIIDTTNAKKIQDKFIVFDPLRKADGLSSSSDNSSLDFFRRQSKISDDFNVIDNQMDQQKYENGMAVIDARKMRQKKEFTDDEDDFNSDDIQNNHDNFEDVHLEKIIDTQPKQGEVHQEEHTRKLRGAGLGIKFNQSSLNQIQNNLPMNLENIFLLFNRVKKESNCLKEKYPTIRKIVDLKDINLINQNQLHQVQNQNSQQSNGNDSDSTFKNIKNMRNVKSMPYINTQLQDKAEKTMIVVSYRLPYFVKNKKKKSARMSTDMQISQMYDFTENFDPLIDSIYQSISNVKLNLIWVGICNIYVESESDQEDLREYMLKKYRCYPLFYKEETNQMFSRQFCSKFLYPQTENIMFYEEEKCWKVYKDINKDVANVLKKFTNESISIFAIVIYDFHFFLVPSYFQKQKTHSPGHLQQFDFSDKITIAFFMNRKFPQLQILEMLPQSDIFMHSLFFCDIMSFSTYESCESFLSLSQKMGCAVLHKAGGKIMLQCNGREILIRIEHPGINLKKLQITKDLIQKQVEEMTLILQDQNKHQLIGIDSISRNSGLEYKFRAFEKFLNKEKQNQSKQEYKLKQIVYFSTDSEFQTSQDQQDYLNEVKSLARSINQSQSFYDSAIEIIEGDSLSFEDYYQYLSISEVFLSTVLQETRHFHYMEYLFLKKDGQLILSNCLNQISQFSAVNIINPQDQPKIVSTLSKIFQNLAKNKKTFKEQIKPEQQQVQSQIYINQPSISLKKDKESFATSQQLIYLQDGLKMQEDRKKLAADYSNSDGNNVNNQSSQIIQDKIRINITEKNNTSEQAQREFDYNYLIKFCSSQNWINHFISDIVKRQSVQKNTCIFISTEEKTVALDKQNNNVHKEIISKIYERSSQQYIEINLQNLIYRCKNAKNAVFIFGFSSVFFDHPSNLLSEPKPNPLLFKQVEELSKQPNVQIYIISGKSPELLQKYFGHIKNIILIAYNGFKIQQTGSDLDFFQLTSKYEHTLWKMQVQTKMENFVQKTAGSYIVDSELQTSWHFENVEKEFADAQKNELIKQLVQIVESMPGNEIFEGYDFVQVRPQCLNKGVMTKIAIQNSCLLKNKKIDFLVIVGGRKTTDEEMLKSARDTIYDDNISYFESNSPAILGSISSQLGALYCNHQFENNQELAVLLEMMNGNKQLLKTDQFANINHNQTQANPQKFAHINNHHNGNSPPPLVRMHTMCENNIEILNEKLKVQNLCEEDNEQNNLQQYFDSDSKQSPLFIDNNYFLNQNQIFQKRRIKAQDIKIPFISQSILNKQIV</sequence>
<dbReference type="STRING" id="312017.Q22TC2"/>
<dbReference type="SUPFAM" id="SSF56784">
    <property type="entry name" value="HAD-like"/>
    <property type="match status" value="1"/>
</dbReference>
<dbReference type="GO" id="GO:0004805">
    <property type="term" value="F:trehalose-phosphatase activity"/>
    <property type="evidence" value="ECO:0007669"/>
    <property type="project" value="TreeGrafter"/>
</dbReference>
<protein>
    <submittedName>
        <fullName evidence="3">Trehalose-6-phosphate synthase</fullName>
    </submittedName>
</protein>
<evidence type="ECO:0000313" key="4">
    <source>
        <dbReference type="Proteomes" id="UP000009168"/>
    </source>
</evidence>
<dbReference type="Pfam" id="PF00686">
    <property type="entry name" value="CBM_20"/>
    <property type="match status" value="1"/>
</dbReference>